<sequence>MAGLYLNDDLLNGALMSNVGDSLIRLHAVKGPISSVGGRISDTFWCYIRVYKSGRAESPPSVYYLYRGLGMRDKARKALQQ</sequence>
<organism evidence="1">
    <name type="scientific">Salmonella enterica</name>
    <name type="common">Salmonella choleraesuis</name>
    <dbReference type="NCBI Taxonomy" id="28901"/>
    <lineage>
        <taxon>Bacteria</taxon>
        <taxon>Pseudomonadati</taxon>
        <taxon>Pseudomonadota</taxon>
        <taxon>Gammaproteobacteria</taxon>
        <taxon>Enterobacterales</taxon>
        <taxon>Enterobacteriaceae</taxon>
        <taxon>Salmonella</taxon>
    </lineage>
</organism>
<dbReference type="AlphaFoldDB" id="A0A701ZGC4"/>
<reference evidence="1" key="2">
    <citation type="submission" date="2018-07" db="EMBL/GenBank/DDBJ databases">
        <authorList>
            <consortium name="NCBI Pathogen Detection Project"/>
        </authorList>
    </citation>
    <scope>NUCLEOTIDE SEQUENCE</scope>
    <source>
        <strain evidence="1">232-84</strain>
    </source>
</reference>
<evidence type="ECO:0000313" key="1">
    <source>
        <dbReference type="EMBL" id="HAC6574601.1"/>
    </source>
</evidence>
<proteinExistence type="predicted"/>
<gene>
    <name evidence="1" type="ORF">G0B27_10160</name>
</gene>
<dbReference type="EMBL" id="DAAMGM010000006">
    <property type="protein sequence ID" value="HAC6574601.1"/>
    <property type="molecule type" value="Genomic_DNA"/>
</dbReference>
<reference evidence="1" key="1">
    <citation type="journal article" date="2018" name="Genome Biol.">
        <title>SKESA: strategic k-mer extension for scrupulous assemblies.</title>
        <authorList>
            <person name="Souvorov A."/>
            <person name="Agarwala R."/>
            <person name="Lipman D.J."/>
        </authorList>
    </citation>
    <scope>NUCLEOTIDE SEQUENCE</scope>
    <source>
        <strain evidence="1">232-84</strain>
    </source>
</reference>
<accession>A0A701ZGC4</accession>
<name>A0A701ZGC4_SALER</name>
<protein>
    <submittedName>
        <fullName evidence="1">Uncharacterized protein</fullName>
    </submittedName>
</protein>
<comment type="caution">
    <text evidence="1">The sequence shown here is derived from an EMBL/GenBank/DDBJ whole genome shotgun (WGS) entry which is preliminary data.</text>
</comment>